<dbReference type="PROSITE" id="PS50075">
    <property type="entry name" value="CARRIER"/>
    <property type="match status" value="4"/>
</dbReference>
<dbReference type="InterPro" id="IPR001242">
    <property type="entry name" value="Condensation_dom"/>
</dbReference>
<keyword evidence="3" id="KW-0596">Phosphopantetheine</keyword>
<dbReference type="InterPro" id="IPR020845">
    <property type="entry name" value="AMP-binding_CS"/>
</dbReference>
<dbReference type="SUPFAM" id="SSF56801">
    <property type="entry name" value="Acetyl-CoA synthetase-like"/>
    <property type="match status" value="4"/>
</dbReference>
<dbReference type="GO" id="GO:0008610">
    <property type="term" value="P:lipid biosynthetic process"/>
    <property type="evidence" value="ECO:0007669"/>
    <property type="project" value="UniProtKB-ARBA"/>
</dbReference>
<sequence length="4970" mass="567881">MRSDLLAKLSSLSPEKRAWLQEQMQKKENKEALPLSYAQQRLWFMDRFNPNSSLYNIPTVWRLKGNWIPKALEKGFNRLIERHESLRTVFKEVGEQPVQHIIEFLPSTLPVRDYSHLPLEVKEKEVDSLIVREAQEPFDLMNGPLIRNQLVQLGKDEWLLLCTMHHIISDAWSIGIFMNELLAFYEEETGGSPAKLSSLSIQYADFAKWQKEWLQGDVLNRQLTYWQEELSGDLPILQLPVDRPRPVTQTYAGDTHHVIFPYKLLSQLKDISRQEGSTLFMTLMAAYQSFLARYTGQKDILVGSPIANRNHKGVEGLIGFFVNTLVYRSDLSGTPTFREILLQTKKKALKAYEYQDIPFEKVVEAVQPERSMSHSPTFQTMFTLQNIKQERLELPGRSIEMVESNMSIAKFDLSLTAYEVEEGLFVSFEYNTDLFDSSTISRMADHFENWLNEIAYHPDESYTKLSMLSDTEQKQLLEKWNDTDVVYGHECMIHELFEQQVARTPDAVAVVYEGGKLTYQELNEKSNQLAHYLQKRGIGPESLVGICVERSPDMIIGLFGILKAGGAYVPLDPSYPENRLRYILENSQIQVLLTKEALQDWLPKDIQAICLDRDQVMISKESNLAPVSGVTANNLAYIIYTSGSTGNPKGVMIEHHSVINRLQWMQKKYPLSEEDTILQKTPFSFDVSVWELFWWSFVGARVCLLPPGGEKDPAVIEEYIERYRVNTMHFVPSMLSTFLDYMEQYNSKRDVASLNQVFTSGEALNTEQVRRFKGVFYDVQQTKLINLYGPTEATVDVTYYNCDLEKEPMLIPIGRPIDNTELYVLDQHQQVVPIGVVGELYLGGVGLARGYFNRPELTTERFIPHPFKEGERLYRTGDLVRYMNDRNLEYIGRIDNQVKIRGFRIELGEIEAALHDHSSVKEAVVLVKEDRPGDKQLVAYVVGEGDTGEWREYLKKQLPHYMVPAYFFQVEGMPLTPNGKVNRKALLELEAQFISEDITTSSRTPVEELIVSVWGQVLGIKNISVQDSFFEIGGHSLLATQVVSRLQEIFQIELPVRELFEYATVESLAKRLDQLRKGDRKREIPPLMPMERGETIPLSYAQQRLWFIDQFTPNSALYNMPMVCRLTGSWLPESLEKGWNQLIERHESLRTVFHEVNGQPVQQIEPYAFRSIPKKDLTMLSPEDREEEVKRLIQQETEVPFDLTEGPLIRTSILQVGEEEWILLCTLHHITSDGWSMGVLLEEWMAFYEKATDGKIAELEPLPVQYADFAQWQKGWLKAEVLDQQLQYWREELSGELPVLQLPMDRPRPAIQTHHGSTYTLVLPSTLHDKLNEFSRQEGATLFMTLLAAYQSFLSRYTGQEDILVGSPIANRNYREIEGLIGFFVNTLVYRANLSGRPTFQDVLSQVRQKALKAYEYQDIPFEKIVEVVQPERSTSHSPIFQTMFILQNMKQEFPVLSGRSIEMIESHSPIAKFDLSVMVAETEEGLVFTFEYNKDLFNATTIERMAGHFEKWLHEVSHHPQNPLHSLSMLSESECTLLLETWNDTVMEMSPQGLICDRFEEQVARCPDAIAVVDQTKKWTYGELDAQANQLANVLQRKGVAPESVVGVYLPRSAELMASLLGILKAGGAYVVLDPLYPKSRIEYMIEDAGIQIVVTAEGQEDRFEHVEMVKLEELTEESIIAPTRQINPANLAYIVYTSGSTGKPKGVMVEYRSLMNMVTWHQEVYRITAQDRATQIAGIAFDSAVQEIWPYLTAGAALYLSTEELRINPEALRDWLIDSRITASFAPTPILERLLKLSWPDKTDLRFIITGGDHLTQYPSNDIPFAVINQYGPSENTVVTTDCYVPVGVTTGTPSIGRPIANTEVYVLDSHLQLVPSGVIGDLYIGGKSLARGYANRPDLTKEKFISHPFKSGERLYYTGDKASYLSDGALQFHGRIDDQVKIRGFRIELGEIEAVLQAHSSVKEAVVLVREDDPGDKRLVAYVVGEGSVQEWREHLQTHLPNYMVPTNFIEMEFLPLTPNGKLDLKALPIPSKVSTENTVHARTPLEELIASVWSQVLGIENIGVQDSFFELGGHSLLATQVVSRLQEVFQIKLPVRELFEYSTVEALSKRMDQLRKGSEKREEIPPLMPMERGDNLPLSYAQQRLWFIDQFAPNSALYNMPMVCRLTGNWLPEALELGWNQLIERHESLRTVFHEVDGHPVQKIQPYTFRSLPQIDLTKISPEEREREVEQWIQTEVESPFDLEQGPLFRGQIVKISEEEWVLLCNMHHIISDGWSMEILLQEWMVFYEEAIGEKPAELAPLPVQYADFAQWQRDWLKEEVLNQQLAYWKEELSGELPVLMLPMDRPRHPVQTHHGLTHNVWLSRSLLDKLNELSRQEGATLFMTLLASYQSFLARYTGQSDILVGSPIANRNYREIEGLIGFFVNTLVYRADLSGAPTFQELLSQVRTKALKAYEYQDVPFEKIVEVIQPERSTSHSPIFQTMFTLQNTKRELPELHGRSLEPMESHASIAKFDLSLSAAEVEEGLFLCFDYKTDLFDIVTIRRMAEHFENWLNEIVEHPDKSLMKLKILSELEKQLLEEWNNNAVAYPRESVIHTLFEDQVGRTPDTVAVVDENQQLTYRELNEKANQLAHYLQKCGIGSESLVGLCFHRSVEMIVGLMGILKAGAAYVPLDPSYPESRLRYILEDTGIQVLVTNEALEGWITEEIKTVCLDRDKAMISRESTLSPICEVTGENLAYVIYTSGSTGNPKGVMVEHHNVIRLFKSTECWYQFDEKDTWTLFHSYAFDFSVWEILGALLHGGRLIVVPYWISRSPKDFYQLLVKEKVTVLNQTPSAFRQLIQVCEQEDEKKDLYLRYVIFGGEALDPTSLLPWFQRYGEQNPQLINMYGITETTVHVTYYPITQDDVQHASRSNIGKQIPDLELYVLDACQQPVPIGVAGELYIGGAGLARGYLNRPELTAERFIPHPFSSDPGARLYRTGDLARYLPDGNLDYLGRIDHQVKIRGFRIELGEIESALNAHVSIKEAVVIVREDQPGDKRLVAYVVGDGNVGEWRDYLKAELPSHMVPSGFVMMEAIPLTANGKVDREALPVPEERKIESECVATRNGNEETLATIWKQVLGIKKVGIHDNFFEIGGDSILSIQIVSRAKQAGLQLTPKQMFEHQTIAELAQVVNEERGVQAEQGVVTGELILTPIQQWFFAQDHPNPHHWNQSMFFRTKERLDIVLLEKAVSTLLIHHDALRLRYERLPNGAWKQRNEGIEEQSTLTVISLDEVPQAEWHQVIQTKIDTAQASLHLHAGPLMRMVYFDEGEKRAGRLFWVIHHLAVDGVSWRILLEDLQTAYNQASQDQMIQLPTKSTSFKAWSEKLHHYAEAGIVQEVRDYWEQQSEQEVAMLPVDTTLEVPANTGNEEITVVLDEKETRTLLKEISSIHRVQINEVLLTALVQATAAWTGHPTLTVDLEGHGREEIIEDVDLSRTVGWFTSIYPVHLNITGADTPIAALKAVKEQVHKIPNKGVDHGILRYLNTTMCEQWGSQHTPSISFNYLGQFDQMFSDDAILIPENGFKRLDHASGSKRLHLIDVIGMVTDGKLQFTWVYNVGQYEKSTIQSIAENMLHQLSKLIQSADGESALTVSDFVMANLDQASLTKVLSKMNRGNNYQITDLYPLSPLQEGMIFHTLHDQGDEHVAPYIVQLSFMIRGELDIVTFEQAWKSVIQQHEIFRSSFLWDEVEEPLQVVYESVPFKVNVEDWRTLTAEEKEEKRKAFLALDRKQAFLFDEAPLMRVTVIQEGEEEYRIVWTHHHILLDGWSLPLVFNELLTVYQKRMNGEAVHLPKSSPYKKYIQWLREQNQDQAEQFWREKLKGFTAPTLLGLESKEQEKGYTEKVTYLSEEQTQALQNWAKRNRLTLNTVIQGAWAYLMGRYSGEDDIVYGVTSSGRPTEIIDVENIVGPFITTSPTRIQLIDNIKIMDWLQKIQEEEIERRQYEYASLTEIQGWSEVPRGTPLFHSLYVFENYPVKEESSGNLEIGELEGVEQTHYPLGLTVVPESQLLLKLKYDRSKFNGLTIERMLGHLSQVLKQMIENFDQTLSELVYVTEIEQKQLLEEWNDNAAAYPRESVIHKLFEDQVDRTPDAVAVVDENQRLTYRELNEKANQLAHYLQKCGIGTESLVGLCFQRSVEMIVGLMGILKAGSAYVPLDPSYPESHLRYILEDTGIQILVTNEVSQGWIPEEVETVCLDRDQAMISQENTLSPICKVTGENLAYVIYTSGSTGNPKGVMVQHHSVLNLSYGLQKEVFSHRAHDNMRVGLNASIAFDSSVKQLQMLLYGSSLYIISTEVRSDPQKFVSYIRENKLEMFDITPSLLQLLIDEGLLETNDSVHVPSKVLVGGEAIMPSLWEQLVENDHIHFYNVYGPTECTVDATCYRIKKDSKRVTIGRPLPNVQAYVLDEKLLPVPVGVTGELYIGGAGLARGYLNRPKLTLERFIPHPFNEGERLYRTGDLVRYLADGHLDYLGRIDNQVKIRGFRIELGEIEANLESHPSVKEAVVLIREDQPGDRRMVAYVVGKGSMHEWREHLKRQVPNYMIPAHFIEVDAIPLTTNGKVDRKALNSLTIQRESTFSTPIIPRDEIEYQLITIWQDLLQLEDIHVNDDFFNIGGHSLLVIKLISKVREKFGKEIKVPALIKNPTVEGIACLIRENHRMEESLSVLVPLQESEKRPFFCVHPFMGNVLCYIQLARLLKDHCSFYGLQNPLVEKEGMNGLILSEVVQLYIEEMKRAQPEGPYRLGGWSLGGAIAYEIATMLRNQGEEVEVLVLLDTKVPSERDYKTEDEMLSYILEHFINIELVDQEEELVHQQDMLVEQLIVEGVLPPDANLTNLKQIINAHRKCLNLMAEHDLTPYFGEVIYFSAEEGKELFTDWKPLLKGRVNMYSVPGSHEEIVASPAVEKLAKYLLNELEGIKETSLSLTEE</sequence>
<dbReference type="NCBIfam" id="NF004282">
    <property type="entry name" value="PRK05691.1"/>
    <property type="match status" value="3"/>
</dbReference>
<dbReference type="Pfam" id="PF00975">
    <property type="entry name" value="Thioesterase"/>
    <property type="match status" value="1"/>
</dbReference>
<comment type="cofactor">
    <cofactor evidence="1">
        <name>pantetheine 4'-phosphate</name>
        <dbReference type="ChEBI" id="CHEBI:47942"/>
    </cofactor>
</comment>
<dbReference type="InterPro" id="IPR010060">
    <property type="entry name" value="NRPS_synth"/>
</dbReference>
<dbReference type="SUPFAM" id="SSF53474">
    <property type="entry name" value="alpha/beta-Hydrolases"/>
    <property type="match status" value="1"/>
</dbReference>
<dbReference type="CDD" id="cd19534">
    <property type="entry name" value="E_NRPS"/>
    <property type="match status" value="1"/>
</dbReference>
<dbReference type="GO" id="GO:0017000">
    <property type="term" value="P:antibiotic biosynthetic process"/>
    <property type="evidence" value="ECO:0007669"/>
    <property type="project" value="UniProtKB-KW"/>
</dbReference>
<dbReference type="Gene3D" id="2.30.38.10">
    <property type="entry name" value="Luciferase, Domain 3"/>
    <property type="match status" value="4"/>
</dbReference>
<reference evidence="10 11" key="1">
    <citation type="submission" date="2017-09" db="EMBL/GenBank/DDBJ databases">
        <title>Large-scale bioinformatics analysis of Bacillus genomes uncovers conserved roles of natural products in bacterial physiology.</title>
        <authorList>
            <consortium name="Agbiome Team Llc"/>
            <person name="Bleich R.M."/>
            <person name="Grubbs K.J."/>
            <person name="Santa Maria K.C."/>
            <person name="Allen S.E."/>
            <person name="Farag S."/>
            <person name="Shank E.A."/>
            <person name="Bowers A."/>
        </authorList>
    </citation>
    <scope>NUCLEOTIDE SEQUENCE [LARGE SCALE GENOMIC DNA]</scope>
    <source>
        <strain evidence="10 11">AFS053130</strain>
    </source>
</reference>
<dbReference type="InterPro" id="IPR009081">
    <property type="entry name" value="PP-bd_ACP"/>
</dbReference>
<dbReference type="GO" id="GO:0031177">
    <property type="term" value="F:phosphopantetheine binding"/>
    <property type="evidence" value="ECO:0007669"/>
    <property type="project" value="InterPro"/>
</dbReference>
<evidence type="ECO:0000256" key="6">
    <source>
        <dbReference type="ARBA" id="ARBA00022741"/>
    </source>
</evidence>
<evidence type="ECO:0000256" key="8">
    <source>
        <dbReference type="ARBA" id="ARBA00023194"/>
    </source>
</evidence>
<evidence type="ECO:0000256" key="7">
    <source>
        <dbReference type="ARBA" id="ARBA00022840"/>
    </source>
</evidence>
<dbReference type="CDD" id="cd17651">
    <property type="entry name" value="A_NRPS_VisG_like"/>
    <property type="match status" value="1"/>
</dbReference>
<dbReference type="Pfam" id="PF00501">
    <property type="entry name" value="AMP-binding"/>
    <property type="match status" value="4"/>
</dbReference>
<evidence type="ECO:0000313" key="10">
    <source>
        <dbReference type="EMBL" id="PGM93990.1"/>
    </source>
</evidence>
<comment type="caution">
    <text evidence="10">The sequence shown here is derived from an EMBL/GenBank/DDBJ whole genome shotgun (WGS) entry which is preliminary data.</text>
</comment>
<accession>A0A2B9DYT6</accession>
<dbReference type="FunFam" id="2.30.38.10:FF:000001">
    <property type="entry name" value="Non-ribosomal peptide synthetase PvdI"/>
    <property type="match status" value="4"/>
</dbReference>
<dbReference type="SMART" id="SM00823">
    <property type="entry name" value="PKS_PP"/>
    <property type="match status" value="3"/>
</dbReference>
<evidence type="ECO:0000313" key="11">
    <source>
        <dbReference type="Proteomes" id="UP000222054"/>
    </source>
</evidence>
<feature type="domain" description="Carrier" evidence="9">
    <location>
        <begin position="3108"/>
        <end position="3182"/>
    </location>
</feature>
<dbReference type="InterPro" id="IPR029058">
    <property type="entry name" value="AB_hydrolase_fold"/>
</dbReference>
<dbReference type="Gene3D" id="3.40.50.980">
    <property type="match status" value="8"/>
</dbReference>
<dbReference type="SUPFAM" id="SSF52777">
    <property type="entry name" value="CoA-dependent acyltransferases"/>
    <property type="match status" value="10"/>
</dbReference>
<dbReference type="PANTHER" id="PTHR45527">
    <property type="entry name" value="NONRIBOSOMAL PEPTIDE SYNTHETASE"/>
    <property type="match status" value="1"/>
</dbReference>
<dbReference type="GO" id="GO:0043041">
    <property type="term" value="P:amino acid activation for nonribosomal peptide biosynthetic process"/>
    <property type="evidence" value="ECO:0007669"/>
    <property type="project" value="TreeGrafter"/>
</dbReference>
<dbReference type="InterPro" id="IPR001031">
    <property type="entry name" value="Thioesterase"/>
</dbReference>
<keyword evidence="4" id="KW-0597">Phosphoprotein</keyword>
<dbReference type="FunFam" id="3.30.559.10:FF:000012">
    <property type="entry name" value="Non-ribosomal peptide synthetase"/>
    <property type="match status" value="3"/>
</dbReference>
<keyword evidence="8" id="KW-0045">Antibiotic biosynthesis</keyword>
<name>A0A2B9DYT6_BACCE</name>
<dbReference type="GO" id="GO:0044550">
    <property type="term" value="P:secondary metabolite biosynthetic process"/>
    <property type="evidence" value="ECO:0007669"/>
    <property type="project" value="UniProtKB-ARBA"/>
</dbReference>
<dbReference type="InterPro" id="IPR006162">
    <property type="entry name" value="Ppantetheine_attach_site"/>
</dbReference>
<protein>
    <submittedName>
        <fullName evidence="10">Non-ribosomal peptide synthetase</fullName>
    </submittedName>
</protein>
<dbReference type="CDD" id="cd19531">
    <property type="entry name" value="LCL_NRPS-like"/>
    <property type="match status" value="3"/>
</dbReference>
<feature type="domain" description="Carrier" evidence="9">
    <location>
        <begin position="2044"/>
        <end position="2119"/>
    </location>
</feature>
<dbReference type="Gene3D" id="3.30.559.10">
    <property type="entry name" value="Chloramphenicol acetyltransferase-like domain"/>
    <property type="match status" value="5"/>
</dbReference>
<dbReference type="Pfam" id="PF00550">
    <property type="entry name" value="PP-binding"/>
    <property type="match status" value="4"/>
</dbReference>
<dbReference type="Gene3D" id="1.10.1200.10">
    <property type="entry name" value="ACP-like"/>
    <property type="match status" value="3"/>
</dbReference>
<feature type="domain" description="Carrier" evidence="9">
    <location>
        <begin position="4626"/>
        <end position="4701"/>
    </location>
</feature>
<dbReference type="CDD" id="cd05930">
    <property type="entry name" value="A_NRPS"/>
    <property type="match status" value="1"/>
</dbReference>
<dbReference type="CDD" id="cd19543">
    <property type="entry name" value="DCL_NRPS"/>
    <property type="match status" value="1"/>
</dbReference>
<dbReference type="CDD" id="cd17643">
    <property type="entry name" value="A_NRPS_Cytc1-like"/>
    <property type="match status" value="1"/>
</dbReference>
<gene>
    <name evidence="10" type="ORF">CN958_11875</name>
</gene>
<evidence type="ECO:0000259" key="9">
    <source>
        <dbReference type="PROSITE" id="PS50075"/>
    </source>
</evidence>
<dbReference type="FunFam" id="1.10.1200.10:FF:000005">
    <property type="entry name" value="Nonribosomal peptide synthetase 1"/>
    <property type="match status" value="3"/>
</dbReference>
<dbReference type="FunFam" id="3.40.50.980:FF:000001">
    <property type="entry name" value="Non-ribosomal peptide synthetase"/>
    <property type="match status" value="4"/>
</dbReference>
<dbReference type="PANTHER" id="PTHR45527:SF14">
    <property type="entry name" value="PLIPASTATIN SYNTHASE SUBUNIT B"/>
    <property type="match status" value="1"/>
</dbReference>
<proteinExistence type="inferred from homology"/>
<keyword evidence="7" id="KW-0067">ATP-binding</keyword>
<dbReference type="FunFam" id="3.30.300.30:FF:000010">
    <property type="entry name" value="Enterobactin synthetase component F"/>
    <property type="match status" value="4"/>
</dbReference>
<dbReference type="EMBL" id="NUHO01000041">
    <property type="protein sequence ID" value="PGM93990.1"/>
    <property type="molecule type" value="Genomic_DNA"/>
</dbReference>
<comment type="similarity">
    <text evidence="2">Belongs to the ATP-dependent AMP-binding enzyme family.</text>
</comment>
<dbReference type="Gene3D" id="3.40.50.1820">
    <property type="entry name" value="alpha/beta hydrolase"/>
    <property type="match status" value="1"/>
</dbReference>
<dbReference type="InterPro" id="IPR010071">
    <property type="entry name" value="AA_adenyl_dom"/>
</dbReference>
<dbReference type="Proteomes" id="UP000222054">
    <property type="component" value="Unassembled WGS sequence"/>
</dbReference>
<dbReference type="NCBIfam" id="TIGR01733">
    <property type="entry name" value="AA-adenyl-dom"/>
    <property type="match status" value="4"/>
</dbReference>
<evidence type="ECO:0000256" key="1">
    <source>
        <dbReference type="ARBA" id="ARBA00001957"/>
    </source>
</evidence>
<evidence type="ECO:0000256" key="3">
    <source>
        <dbReference type="ARBA" id="ARBA00022450"/>
    </source>
</evidence>
<dbReference type="Gene3D" id="3.30.300.30">
    <property type="match status" value="4"/>
</dbReference>
<keyword evidence="5" id="KW-0677">Repeat</keyword>
<dbReference type="InterPro" id="IPR023213">
    <property type="entry name" value="CAT-like_dom_sf"/>
</dbReference>
<organism evidence="10 11">
    <name type="scientific">Bacillus cereus</name>
    <dbReference type="NCBI Taxonomy" id="1396"/>
    <lineage>
        <taxon>Bacteria</taxon>
        <taxon>Bacillati</taxon>
        <taxon>Bacillota</taxon>
        <taxon>Bacilli</taxon>
        <taxon>Bacillales</taxon>
        <taxon>Bacillaceae</taxon>
        <taxon>Bacillus</taxon>
        <taxon>Bacillus cereus group</taxon>
    </lineage>
</organism>
<dbReference type="InterPro" id="IPR045851">
    <property type="entry name" value="AMP-bd_C_sf"/>
</dbReference>
<dbReference type="PROSITE" id="PS00455">
    <property type="entry name" value="AMP_BINDING"/>
    <property type="match status" value="4"/>
</dbReference>
<keyword evidence="6" id="KW-0547">Nucleotide-binding</keyword>
<dbReference type="GO" id="GO:0005524">
    <property type="term" value="F:ATP binding"/>
    <property type="evidence" value="ECO:0007669"/>
    <property type="project" value="UniProtKB-KW"/>
</dbReference>
<dbReference type="InterPro" id="IPR025110">
    <property type="entry name" value="AMP-bd_C"/>
</dbReference>
<dbReference type="Gene3D" id="3.30.559.30">
    <property type="entry name" value="Nonribosomal peptide synthetase, condensation domain"/>
    <property type="match status" value="5"/>
</dbReference>
<dbReference type="GO" id="GO:0003824">
    <property type="term" value="F:catalytic activity"/>
    <property type="evidence" value="ECO:0007669"/>
    <property type="project" value="InterPro"/>
</dbReference>
<dbReference type="PROSITE" id="PS00012">
    <property type="entry name" value="PHOSPHOPANTETHEINE"/>
    <property type="match status" value="3"/>
</dbReference>
<dbReference type="InterPro" id="IPR000873">
    <property type="entry name" value="AMP-dep_synth/lig_dom"/>
</dbReference>
<dbReference type="NCBIfam" id="TIGR01720">
    <property type="entry name" value="NRPS-para261"/>
    <property type="match status" value="1"/>
</dbReference>
<dbReference type="NCBIfam" id="NF003417">
    <property type="entry name" value="PRK04813.1"/>
    <property type="match status" value="4"/>
</dbReference>
<evidence type="ECO:0000256" key="2">
    <source>
        <dbReference type="ARBA" id="ARBA00006432"/>
    </source>
</evidence>
<dbReference type="SUPFAM" id="SSF47336">
    <property type="entry name" value="ACP-like"/>
    <property type="match status" value="4"/>
</dbReference>
<dbReference type="FunFam" id="3.40.50.12780:FF:000012">
    <property type="entry name" value="Non-ribosomal peptide synthetase"/>
    <property type="match status" value="4"/>
</dbReference>
<evidence type="ECO:0000256" key="4">
    <source>
        <dbReference type="ARBA" id="ARBA00022553"/>
    </source>
</evidence>
<dbReference type="Pfam" id="PF00668">
    <property type="entry name" value="Condensation"/>
    <property type="match status" value="5"/>
</dbReference>
<evidence type="ECO:0000256" key="5">
    <source>
        <dbReference type="ARBA" id="ARBA00022737"/>
    </source>
</evidence>
<feature type="domain" description="Carrier" evidence="9">
    <location>
        <begin position="1001"/>
        <end position="1076"/>
    </location>
</feature>
<dbReference type="InterPro" id="IPR036736">
    <property type="entry name" value="ACP-like_sf"/>
</dbReference>
<dbReference type="Pfam" id="PF13193">
    <property type="entry name" value="AMP-binding_C"/>
    <property type="match status" value="4"/>
</dbReference>
<dbReference type="InterPro" id="IPR020806">
    <property type="entry name" value="PKS_PP-bd"/>
</dbReference>
<dbReference type="GO" id="GO:0005829">
    <property type="term" value="C:cytosol"/>
    <property type="evidence" value="ECO:0007669"/>
    <property type="project" value="TreeGrafter"/>
</dbReference>
<dbReference type="RefSeq" id="WP_098777008.1">
    <property type="nucleotide sequence ID" value="NZ_NUHO01000041.1"/>
</dbReference>
<dbReference type="FunFam" id="3.40.50.980:FF:000002">
    <property type="entry name" value="Enterobactin synthetase component F"/>
    <property type="match status" value="2"/>
</dbReference>